<reference evidence="9" key="1">
    <citation type="submission" date="2016-10" db="EMBL/GenBank/DDBJ databases">
        <authorList>
            <person name="Varghese N."/>
            <person name="Submissions S."/>
        </authorList>
    </citation>
    <scope>NUCLEOTIDE SEQUENCE [LARGE SCALE GENOMIC DNA]</scope>
    <source>
        <strain evidence="9">DSM 19315</strain>
    </source>
</reference>
<organism evidence="8 9">
    <name type="scientific">Algoriphagus hitonicola</name>
    <dbReference type="NCBI Taxonomy" id="435880"/>
    <lineage>
        <taxon>Bacteria</taxon>
        <taxon>Pseudomonadati</taxon>
        <taxon>Bacteroidota</taxon>
        <taxon>Cytophagia</taxon>
        <taxon>Cytophagales</taxon>
        <taxon>Cyclobacteriaceae</taxon>
        <taxon>Algoriphagus</taxon>
    </lineage>
</organism>
<protein>
    <submittedName>
        <fullName evidence="8">Site-specific recombinase XerD</fullName>
    </submittedName>
</protein>
<feature type="domain" description="Tyr recombinase" evidence="6">
    <location>
        <begin position="211"/>
        <end position="422"/>
    </location>
</feature>
<evidence type="ECO:0000313" key="9">
    <source>
        <dbReference type="Proteomes" id="UP000199642"/>
    </source>
</evidence>
<comment type="similarity">
    <text evidence="1">Belongs to the 'phage' integrase family.</text>
</comment>
<dbReference type="InterPro" id="IPR011010">
    <property type="entry name" value="DNA_brk_join_enz"/>
</dbReference>
<name>A0A1I2V4P1_9BACT</name>
<feature type="domain" description="Core-binding (CB)" evidence="7">
    <location>
        <begin position="110"/>
        <end position="189"/>
    </location>
</feature>
<evidence type="ECO:0000256" key="4">
    <source>
        <dbReference type="ARBA" id="ARBA00023172"/>
    </source>
</evidence>
<dbReference type="Pfam" id="PF13102">
    <property type="entry name" value="Phage_int_SAM_5"/>
    <property type="match status" value="1"/>
</dbReference>
<accession>A0A1I2V4P1</accession>
<dbReference type="InterPro" id="IPR050090">
    <property type="entry name" value="Tyrosine_recombinase_XerCD"/>
</dbReference>
<sequence>MASQDTQVTLTLQSWKPTKSGDFPVVIKVYHQQKRRYYRTGISVQPKNWDEPTSQIIKPARDNKVVQKLLHKAKETVEKILILHDEFDFDLFSKEFSDSSPLQSGENFISFWETVVKELRAEKRMGTAASYENALNKFKKFMKERPIPIRHITQHTFEKFRIFMVNSGQTTNGIGIYLRSMSAVYGRAISRKLVKPESDPRQGFKIKSARTPKKAIKQEEMKKLALVNLSKTPFMDESRDMFVFSYYCQGMNFKDMCELRWDKNIIDDRIFYSRGKTLDFFTIRMIPRAHGRILAKQRRILDEKLEAGLIKNETAKKLIFRVFDHLTDKQMENLTLLNKVRKQRAKVINAHIRKLAEAHLKYDSGQVKLLTFYSARHTYATVLMKHNAPISLISAALGHADTRITQVYLDSFSSSEIDRANEVL</sequence>
<dbReference type="PROSITE" id="PS51898">
    <property type="entry name" value="TYR_RECOMBINASE"/>
    <property type="match status" value="1"/>
</dbReference>
<dbReference type="Pfam" id="PF17293">
    <property type="entry name" value="Arm-DNA-bind_5"/>
    <property type="match status" value="1"/>
</dbReference>
<dbReference type="STRING" id="435880.SAMN04487988_10910"/>
<dbReference type="GO" id="GO:0003677">
    <property type="term" value="F:DNA binding"/>
    <property type="evidence" value="ECO:0007669"/>
    <property type="project" value="UniProtKB-UniRule"/>
</dbReference>
<dbReference type="GO" id="GO:0015074">
    <property type="term" value="P:DNA integration"/>
    <property type="evidence" value="ECO:0007669"/>
    <property type="project" value="UniProtKB-KW"/>
</dbReference>
<dbReference type="Pfam" id="PF00589">
    <property type="entry name" value="Phage_integrase"/>
    <property type="match status" value="1"/>
</dbReference>
<dbReference type="PANTHER" id="PTHR30349">
    <property type="entry name" value="PHAGE INTEGRASE-RELATED"/>
    <property type="match status" value="1"/>
</dbReference>
<dbReference type="RefSeq" id="WP_092792210.1">
    <property type="nucleotide sequence ID" value="NZ_FOPC01000009.1"/>
</dbReference>
<dbReference type="EMBL" id="FOPC01000009">
    <property type="protein sequence ID" value="SFG84395.1"/>
    <property type="molecule type" value="Genomic_DNA"/>
</dbReference>
<gene>
    <name evidence="8" type="ORF">SAMN04487988_10910</name>
</gene>
<evidence type="ECO:0000256" key="2">
    <source>
        <dbReference type="ARBA" id="ARBA00022908"/>
    </source>
</evidence>
<dbReference type="InterPro" id="IPR044068">
    <property type="entry name" value="CB"/>
</dbReference>
<evidence type="ECO:0000259" key="6">
    <source>
        <dbReference type="PROSITE" id="PS51898"/>
    </source>
</evidence>
<dbReference type="InterPro" id="IPR010998">
    <property type="entry name" value="Integrase_recombinase_N"/>
</dbReference>
<dbReference type="PANTHER" id="PTHR30349:SF64">
    <property type="entry name" value="PROPHAGE INTEGRASE INTD-RELATED"/>
    <property type="match status" value="1"/>
</dbReference>
<dbReference type="InterPro" id="IPR035386">
    <property type="entry name" value="Arm-DNA-bind_5"/>
</dbReference>
<dbReference type="AlphaFoldDB" id="A0A1I2V4P1"/>
<proteinExistence type="inferred from homology"/>
<evidence type="ECO:0000256" key="3">
    <source>
        <dbReference type="ARBA" id="ARBA00023125"/>
    </source>
</evidence>
<keyword evidence="9" id="KW-1185">Reference proteome</keyword>
<dbReference type="OrthoDB" id="1094492at2"/>
<evidence type="ECO:0000259" key="7">
    <source>
        <dbReference type="PROSITE" id="PS51900"/>
    </source>
</evidence>
<dbReference type="InterPro" id="IPR002104">
    <property type="entry name" value="Integrase_catalytic"/>
</dbReference>
<dbReference type="PROSITE" id="PS51900">
    <property type="entry name" value="CB"/>
    <property type="match status" value="1"/>
</dbReference>
<dbReference type="Gene3D" id="1.10.443.10">
    <property type="entry name" value="Intergrase catalytic core"/>
    <property type="match status" value="1"/>
</dbReference>
<keyword evidence="4" id="KW-0233">DNA recombination</keyword>
<evidence type="ECO:0000313" key="8">
    <source>
        <dbReference type="EMBL" id="SFG84395.1"/>
    </source>
</evidence>
<dbReference type="InterPro" id="IPR025269">
    <property type="entry name" value="SAM-like_dom"/>
</dbReference>
<dbReference type="Proteomes" id="UP000199642">
    <property type="component" value="Unassembled WGS sequence"/>
</dbReference>
<dbReference type="InterPro" id="IPR013762">
    <property type="entry name" value="Integrase-like_cat_sf"/>
</dbReference>
<dbReference type="GO" id="GO:0006310">
    <property type="term" value="P:DNA recombination"/>
    <property type="evidence" value="ECO:0007669"/>
    <property type="project" value="UniProtKB-KW"/>
</dbReference>
<dbReference type="SUPFAM" id="SSF56349">
    <property type="entry name" value="DNA breaking-rejoining enzymes"/>
    <property type="match status" value="1"/>
</dbReference>
<dbReference type="Gene3D" id="1.10.150.130">
    <property type="match status" value="1"/>
</dbReference>
<keyword evidence="3 5" id="KW-0238">DNA-binding</keyword>
<evidence type="ECO:0000256" key="5">
    <source>
        <dbReference type="PROSITE-ProRule" id="PRU01248"/>
    </source>
</evidence>
<keyword evidence="2" id="KW-0229">DNA integration</keyword>
<evidence type="ECO:0000256" key="1">
    <source>
        <dbReference type="ARBA" id="ARBA00008857"/>
    </source>
</evidence>